<keyword evidence="13" id="KW-0675">Receptor</keyword>
<evidence type="ECO:0000313" key="16">
    <source>
        <dbReference type="EMBL" id="JAP50209.1"/>
    </source>
</evidence>
<evidence type="ECO:0000256" key="3">
    <source>
        <dbReference type="ARBA" id="ARBA00012401"/>
    </source>
</evidence>
<evidence type="ECO:0000256" key="9">
    <source>
        <dbReference type="ARBA" id="ARBA00022777"/>
    </source>
</evidence>
<evidence type="ECO:0000256" key="10">
    <source>
        <dbReference type="ARBA" id="ARBA00022840"/>
    </source>
</evidence>
<dbReference type="GO" id="GO:0071363">
    <property type="term" value="P:cellular response to growth factor stimulus"/>
    <property type="evidence" value="ECO:0007669"/>
    <property type="project" value="TreeGrafter"/>
</dbReference>
<evidence type="ECO:0000256" key="6">
    <source>
        <dbReference type="ARBA" id="ARBA00022692"/>
    </source>
</evidence>
<dbReference type="PANTHER" id="PTHR23255:SF72">
    <property type="entry name" value="RECEPTOR PROTEIN SERINE_THREONINE KINASE"/>
    <property type="match status" value="1"/>
</dbReference>
<keyword evidence="5" id="KW-0808">Transferase</keyword>
<protein>
    <recommendedName>
        <fullName evidence="3">receptor protein serine/threonine kinase</fullName>
        <ecNumber evidence="3">2.7.11.30</ecNumber>
    </recommendedName>
</protein>
<comment type="subcellular location">
    <subcellularLocation>
        <location evidence="1">Membrane</location>
        <topology evidence="1">Single-pass type I membrane protein</topology>
    </subcellularLocation>
</comment>
<dbReference type="InterPro" id="IPR011009">
    <property type="entry name" value="Kinase-like_dom_sf"/>
</dbReference>
<dbReference type="GO" id="GO:0043235">
    <property type="term" value="C:receptor complex"/>
    <property type="evidence" value="ECO:0007669"/>
    <property type="project" value="TreeGrafter"/>
</dbReference>
<dbReference type="InterPro" id="IPR000333">
    <property type="entry name" value="TGFB_receptor"/>
</dbReference>
<feature type="domain" description="Protein kinase" evidence="15">
    <location>
        <begin position="1"/>
        <end position="563"/>
    </location>
</feature>
<keyword evidence="10" id="KW-0067">ATP-binding</keyword>
<proteinExistence type="inferred from homology"/>
<feature type="compositionally biased region" description="Acidic residues" evidence="14">
    <location>
        <begin position="566"/>
        <end position="578"/>
    </location>
</feature>
<reference evidence="16" key="1">
    <citation type="submission" date="2016-01" db="EMBL/GenBank/DDBJ databases">
        <title>Reference transcriptome for the parasite Schistocephalus solidus: insights into the molecular evolution of parasitism.</title>
        <authorList>
            <person name="Hebert F.O."/>
            <person name="Grambauer S."/>
            <person name="Barber I."/>
            <person name="Landry C.R."/>
            <person name="Aubin-Horth N."/>
        </authorList>
    </citation>
    <scope>NUCLEOTIDE SEQUENCE</scope>
</reference>
<dbReference type="EMBL" id="GEEE01013016">
    <property type="protein sequence ID" value="JAP50209.1"/>
    <property type="molecule type" value="Transcribed_RNA"/>
</dbReference>
<evidence type="ECO:0000256" key="12">
    <source>
        <dbReference type="ARBA" id="ARBA00023136"/>
    </source>
</evidence>
<accession>A0A0X3PEG0</accession>
<dbReference type="PANTHER" id="PTHR23255">
    <property type="entry name" value="TRANSFORMING GROWTH FACTOR-BETA RECEPTOR TYPE I AND II"/>
    <property type="match status" value="1"/>
</dbReference>
<gene>
    <name evidence="16" type="ORF">TR119505</name>
</gene>
<evidence type="ECO:0000256" key="5">
    <source>
        <dbReference type="ARBA" id="ARBA00022679"/>
    </source>
</evidence>
<keyword evidence="7" id="KW-0732">Signal</keyword>
<feature type="region of interest" description="Disordered" evidence="14">
    <location>
        <begin position="562"/>
        <end position="597"/>
    </location>
</feature>
<sequence length="597" mass="65596">VFFPQKFLNIPVLWKRTVNLYNKFSIKHESIDGVKACDVCLLKDLRISTPSVFSTPSSDILCGLLVGDFHPWGNLRTIISSYSSSDFIMTRNFSRSKTVDFNAQVILLCLKLIVDTASGLNFLHFDLAGTRGRPAMAHRSLSLDCVYMKADGVCCIGDLEYAVCAPPNPLPPLDHLTAVYLEHCREYAPGEFQLRQPVQQTSTRSCELSVATNLQHHHHHQQADRPVCSLSTQSTTVAGGADRTTPKPSPSHSGGGGTGGHTDEGRSGEEVGQRVQDSCPGDSIRGEQKLHGVSEGLLRTLLATPSYPDWWPIFGVQVGNPEYMAPELLTLSMNPFDFEAHKRADVYALGKIIWEVLVWGQRSLAFRGSEDHPSAAGAKRISLNSADLSAHGNRHWAPLSQCSGCRDAEAWCRHSSVSKVIVSERLVTENSSQRASIEILEKCCSESQLPAVSLLFKGAYIQPAAGSNETEIPDLCRPFQGGPPNQWHPLPLTSCFVSTETPATYSRPLDGSSAQMVSTDQPISRLLQRLGLVIAECRQPRPELRLSALRVKKTLLRLVSEFFPKEEEDEEEEKEENEATSSGETAAKPVGEKEYSG</sequence>
<evidence type="ECO:0000256" key="2">
    <source>
        <dbReference type="ARBA" id="ARBA00009605"/>
    </source>
</evidence>
<dbReference type="GO" id="GO:0004675">
    <property type="term" value="F:transmembrane receptor protein serine/threonine kinase activity"/>
    <property type="evidence" value="ECO:0007669"/>
    <property type="project" value="UniProtKB-EC"/>
</dbReference>
<keyword evidence="11" id="KW-1133">Transmembrane helix</keyword>
<dbReference type="AlphaFoldDB" id="A0A0X3PEG0"/>
<evidence type="ECO:0000256" key="1">
    <source>
        <dbReference type="ARBA" id="ARBA00004479"/>
    </source>
</evidence>
<feature type="non-terminal residue" evidence="16">
    <location>
        <position position="1"/>
    </location>
</feature>
<keyword evidence="12" id="KW-0472">Membrane</keyword>
<evidence type="ECO:0000256" key="14">
    <source>
        <dbReference type="SAM" id="MobiDB-lite"/>
    </source>
</evidence>
<keyword evidence="9" id="KW-0418">Kinase</keyword>
<organism evidence="16">
    <name type="scientific">Schistocephalus solidus</name>
    <name type="common">Tapeworm</name>
    <dbReference type="NCBI Taxonomy" id="70667"/>
    <lineage>
        <taxon>Eukaryota</taxon>
        <taxon>Metazoa</taxon>
        <taxon>Spiralia</taxon>
        <taxon>Lophotrochozoa</taxon>
        <taxon>Platyhelminthes</taxon>
        <taxon>Cestoda</taxon>
        <taxon>Eucestoda</taxon>
        <taxon>Diphyllobothriidea</taxon>
        <taxon>Diphyllobothriidae</taxon>
        <taxon>Schistocephalus</taxon>
    </lineage>
</organism>
<dbReference type="SUPFAM" id="SSF56112">
    <property type="entry name" value="Protein kinase-like (PK-like)"/>
    <property type="match status" value="1"/>
</dbReference>
<feature type="non-terminal residue" evidence="16">
    <location>
        <position position="597"/>
    </location>
</feature>
<evidence type="ECO:0000256" key="7">
    <source>
        <dbReference type="ARBA" id="ARBA00022729"/>
    </source>
</evidence>
<evidence type="ECO:0000256" key="4">
    <source>
        <dbReference type="ARBA" id="ARBA00022527"/>
    </source>
</evidence>
<name>A0A0X3PEG0_SCHSO</name>
<keyword evidence="4" id="KW-0723">Serine/threonine-protein kinase</keyword>
<dbReference type="GO" id="GO:0005886">
    <property type="term" value="C:plasma membrane"/>
    <property type="evidence" value="ECO:0007669"/>
    <property type="project" value="TreeGrafter"/>
</dbReference>
<keyword evidence="8" id="KW-0547">Nucleotide-binding</keyword>
<dbReference type="Gene3D" id="1.10.510.10">
    <property type="entry name" value="Transferase(Phosphotransferase) domain 1"/>
    <property type="match status" value="1"/>
</dbReference>
<dbReference type="PROSITE" id="PS50011">
    <property type="entry name" value="PROTEIN_KINASE_DOM"/>
    <property type="match status" value="1"/>
</dbReference>
<evidence type="ECO:0000256" key="8">
    <source>
        <dbReference type="ARBA" id="ARBA00022741"/>
    </source>
</evidence>
<dbReference type="InterPro" id="IPR000719">
    <property type="entry name" value="Prot_kinase_dom"/>
</dbReference>
<comment type="similarity">
    <text evidence="2">Belongs to the protein kinase superfamily. TKL Ser/Thr protein kinase family. TGFB receptor subfamily.</text>
</comment>
<evidence type="ECO:0000256" key="11">
    <source>
        <dbReference type="ARBA" id="ARBA00022989"/>
    </source>
</evidence>
<dbReference type="EC" id="2.7.11.30" evidence="3"/>
<keyword evidence="6" id="KW-0812">Transmembrane</keyword>
<dbReference type="GO" id="GO:0005524">
    <property type="term" value="F:ATP binding"/>
    <property type="evidence" value="ECO:0007669"/>
    <property type="project" value="UniProtKB-KW"/>
</dbReference>
<feature type="compositionally biased region" description="Basic and acidic residues" evidence="14">
    <location>
        <begin position="261"/>
        <end position="272"/>
    </location>
</feature>
<evidence type="ECO:0000259" key="15">
    <source>
        <dbReference type="PROSITE" id="PS50011"/>
    </source>
</evidence>
<feature type="region of interest" description="Disordered" evidence="14">
    <location>
        <begin position="217"/>
        <end position="287"/>
    </location>
</feature>
<evidence type="ECO:0000256" key="13">
    <source>
        <dbReference type="ARBA" id="ARBA00023170"/>
    </source>
</evidence>